<evidence type="ECO:0000313" key="2">
    <source>
        <dbReference type="Proteomes" id="UP000184480"/>
    </source>
</evidence>
<protein>
    <submittedName>
        <fullName evidence="1">Uncharacterized protein</fullName>
    </submittedName>
</protein>
<dbReference type="EMBL" id="FQUC01000001">
    <property type="protein sequence ID" value="SHE38784.1"/>
    <property type="molecule type" value="Genomic_DNA"/>
</dbReference>
<sequence length="83" mass="9285">MKIKNNVTPAPFVTFVDLIGLLSMDNEGDKRVTKVTHVSPKCHLGKHNWLTDKSLRSSGKIYVLPLCNPSGETIYMPALIIKY</sequence>
<keyword evidence="2" id="KW-1185">Reference proteome</keyword>
<proteinExistence type="predicted"/>
<dbReference type="AlphaFoldDB" id="A0A1M4T306"/>
<evidence type="ECO:0000313" key="1">
    <source>
        <dbReference type="EMBL" id="SHE38784.1"/>
    </source>
</evidence>
<accession>A0A1M4T306</accession>
<gene>
    <name evidence="1" type="ORF">SAMN05444362_101222</name>
</gene>
<dbReference type="Proteomes" id="UP000184480">
    <property type="component" value="Unassembled WGS sequence"/>
</dbReference>
<dbReference type="STRING" id="1346286.SAMN05444362_101222"/>
<reference evidence="2" key="1">
    <citation type="submission" date="2016-11" db="EMBL/GenBank/DDBJ databases">
        <authorList>
            <person name="Varghese N."/>
            <person name="Submissions S."/>
        </authorList>
    </citation>
    <scope>NUCLEOTIDE SEQUENCE [LARGE SCALE GENOMIC DNA]</scope>
    <source>
        <strain evidence="2">DSM 27370</strain>
    </source>
</reference>
<name>A0A1M4T306_9BACT</name>
<organism evidence="1 2">
    <name type="scientific">Dysgonomonas macrotermitis</name>
    <dbReference type="NCBI Taxonomy" id="1346286"/>
    <lineage>
        <taxon>Bacteria</taxon>
        <taxon>Pseudomonadati</taxon>
        <taxon>Bacteroidota</taxon>
        <taxon>Bacteroidia</taxon>
        <taxon>Bacteroidales</taxon>
        <taxon>Dysgonomonadaceae</taxon>
        <taxon>Dysgonomonas</taxon>
    </lineage>
</organism>